<accession>A0A2K8UEU2</accession>
<evidence type="ECO:0000313" key="1">
    <source>
        <dbReference type="EMBL" id="AUB84093.1"/>
    </source>
</evidence>
<dbReference type="KEGG" id="tsy:THSYN_26255"/>
<keyword evidence="2" id="KW-1185">Reference proteome</keyword>
<organism evidence="1 2">
    <name type="scientific">Candidatus Thiodictyon syntrophicum</name>
    <dbReference type="NCBI Taxonomy" id="1166950"/>
    <lineage>
        <taxon>Bacteria</taxon>
        <taxon>Pseudomonadati</taxon>
        <taxon>Pseudomonadota</taxon>
        <taxon>Gammaproteobacteria</taxon>
        <taxon>Chromatiales</taxon>
        <taxon>Chromatiaceae</taxon>
        <taxon>Thiodictyon</taxon>
    </lineage>
</organism>
<evidence type="ECO:0008006" key="3">
    <source>
        <dbReference type="Google" id="ProtNLM"/>
    </source>
</evidence>
<proteinExistence type="predicted"/>
<gene>
    <name evidence="1" type="ORF">THSYN_26255</name>
</gene>
<dbReference type="RefSeq" id="WP_100921761.1">
    <property type="nucleotide sequence ID" value="NZ_CP020370.1"/>
</dbReference>
<name>A0A2K8UEU2_9GAMM</name>
<sequence>MPEAAEFDALTAEFYEGWLHYHPDLALRAGVPVAGRLLPVQEDEDLVGLKGWLEELLLGLDEIDFHALDADRQLDWELLAGAARVEHRELCGGGWRRRDPLGYLPLAELEWLSGTTDAAPHGTLARLLGELPEHLRQAQVQLRVAAPGLGPLLVRVAAREAQRACEHLRALARGPRPHRDAGGHVGLAEPLESAAAALAGYHHFLTAELAPRARGALGRGVEHLGLRLCEVHFIDCDPAAGCEPITRALERASAALSDADATAGQAPLPADGGYHLAATDAARGHRLPRRFANDASWALGRQLYLGRRGAQGAPGPRLAESRELLLLAQLDLDLHRGRIDDKQALASLARLGLEGPAAEARVAQVARHPGDALAGVLGWRLLEQVRDRQGADAGPGAPAWRALLASYGAIPLPLVLRYGLGQAAWQAAWDAVLGT</sequence>
<dbReference type="AlphaFoldDB" id="A0A2K8UEU2"/>
<reference evidence="1 2" key="1">
    <citation type="submission" date="2017-03" db="EMBL/GenBank/DDBJ databases">
        <title>Complete genome sequence of Candidatus 'Thiodictyon syntrophicum' sp. nov. strain Cad16T, a photolithoautotroph purple sulfur bacterium isolated from an alpine meromictic lake.</title>
        <authorList>
            <person name="Luedin S.M."/>
            <person name="Pothier J.F."/>
            <person name="Danza F."/>
            <person name="Storelli N."/>
            <person name="Wittwer M."/>
            <person name="Tonolla M."/>
        </authorList>
    </citation>
    <scope>NUCLEOTIDE SEQUENCE [LARGE SCALE GENOMIC DNA]</scope>
    <source>
        <strain evidence="1 2">Cad16T</strain>
    </source>
</reference>
<evidence type="ECO:0000313" key="2">
    <source>
        <dbReference type="Proteomes" id="UP000232638"/>
    </source>
</evidence>
<dbReference type="EMBL" id="CP020370">
    <property type="protein sequence ID" value="AUB84093.1"/>
    <property type="molecule type" value="Genomic_DNA"/>
</dbReference>
<dbReference type="OrthoDB" id="9760040at2"/>
<dbReference type="Proteomes" id="UP000232638">
    <property type="component" value="Chromosome"/>
</dbReference>
<protein>
    <recommendedName>
        <fullName evidence="3">DUF885 domain-containing protein</fullName>
    </recommendedName>
</protein>